<comment type="catalytic activity">
    <reaction evidence="1">
        <text>[E2 ubiquitin-conjugating enzyme]-S-ubiquitinyl-L-cysteine + [acceptor protein]-L-lysine = [E2 ubiquitin-conjugating enzyme]-L-cysteine + [acceptor protein]-N(6)-ubiquitinyl-L-lysine.</text>
        <dbReference type="EC" id="2.3.2.31"/>
    </reaction>
</comment>
<dbReference type="SUPFAM" id="SSF57850">
    <property type="entry name" value="RING/U-box"/>
    <property type="match status" value="2"/>
</dbReference>
<evidence type="ECO:0000256" key="3">
    <source>
        <dbReference type="ARBA" id="ARBA00022679"/>
    </source>
</evidence>
<reference evidence="12" key="1">
    <citation type="journal article" date="2023" name="Mol. Phylogenet. Evol.">
        <title>Genome-scale phylogeny and comparative genomics of the fungal order Sordariales.</title>
        <authorList>
            <person name="Hensen N."/>
            <person name="Bonometti L."/>
            <person name="Westerberg I."/>
            <person name="Brannstrom I.O."/>
            <person name="Guillou S."/>
            <person name="Cros-Aarteil S."/>
            <person name="Calhoun S."/>
            <person name="Haridas S."/>
            <person name="Kuo A."/>
            <person name="Mondo S."/>
            <person name="Pangilinan J."/>
            <person name="Riley R."/>
            <person name="LaButti K."/>
            <person name="Andreopoulos B."/>
            <person name="Lipzen A."/>
            <person name="Chen C."/>
            <person name="Yan M."/>
            <person name="Daum C."/>
            <person name="Ng V."/>
            <person name="Clum A."/>
            <person name="Steindorff A."/>
            <person name="Ohm R.A."/>
            <person name="Martin F."/>
            <person name="Silar P."/>
            <person name="Natvig D.O."/>
            <person name="Lalanne C."/>
            <person name="Gautier V."/>
            <person name="Ament-Velasquez S.L."/>
            <person name="Kruys A."/>
            <person name="Hutchinson M.I."/>
            <person name="Powell A.J."/>
            <person name="Barry K."/>
            <person name="Miller A.N."/>
            <person name="Grigoriev I.V."/>
            <person name="Debuchy R."/>
            <person name="Gladieux P."/>
            <person name="Hiltunen Thoren M."/>
            <person name="Johannesson H."/>
        </authorList>
    </citation>
    <scope>NUCLEOTIDE SEQUENCE</scope>
    <source>
        <strain evidence="12">PSN293</strain>
    </source>
</reference>
<evidence type="ECO:0000256" key="9">
    <source>
        <dbReference type="SAM" id="Coils"/>
    </source>
</evidence>
<feature type="compositionally biased region" description="Polar residues" evidence="10">
    <location>
        <begin position="98"/>
        <end position="107"/>
    </location>
</feature>
<keyword evidence="3" id="KW-0808">Transferase</keyword>
<dbReference type="Proteomes" id="UP001301769">
    <property type="component" value="Unassembled WGS sequence"/>
</dbReference>
<comment type="caution">
    <text evidence="12">The sequence shown here is derived from an EMBL/GenBank/DDBJ whole genome shotgun (WGS) entry which is preliminary data.</text>
</comment>
<keyword evidence="5" id="KW-0677">Repeat</keyword>
<dbReference type="EMBL" id="MU858046">
    <property type="protein sequence ID" value="KAK4219882.1"/>
    <property type="molecule type" value="Genomic_DNA"/>
</dbReference>
<sequence length="805" mass="90389">MTQSKAAPPPSRSRPRSYIQSSGPTEGEQSSTASRRFSLGRSNAVSRKPRSGASPTDLNDDLEFSYVPGHWTHPVEPNNMRGPSDLFAFLRGARAKRNQNGASTGISRSRDNRQGSRLSTDLSQQSQNKPVCEDLSTEDSRLLVSKQENSRASKIVPAEGSWTAKVRQHQDENINHEFQQQHGKFGTCPDTQALESKVEALEKLLEEQKALLHTTLEDDDDLDTNTKDFNTMAGEIKSRLQEYESLLTLLSSLGPALCTRRGVMLLKAMQHQQKEHPKSVLKGGNGVDGFDDILSIREVTDISQALDTRPDFLNPKSTCIRVCAICNIPRFVRVLSDHTTTSSLQGKRSEFSSAENTTQCCWARICDACFIPGLVANFVDGWWSSLDCQGWLKCPVPTCGSLMPIFFRQQLRDLLQQLGDKDWRLHEAQFARCVRLRDALRRLAPRPTVDAMRTAAALHRRLVDHGWMVDHGRMASLSDISSTATTIQMVPVDTPDGTETLQVPIFVENLIRKTTTECIVCTESLADIAGSQEDEEQWSAAIQGFPGDWPSQVRPFPSQYILPVCSALHALDICRSCLAQHIKAHLDCRGIAGCESLTCPTPGCGHHFTHQEVRLLADPEVFARYDKLKLLSVLSADPDFRWCLREGCEMGQIYQILDQRGDGPFDRRRNHVECEECSFEMCFGHQIPWHRGLSCDEYDRMKKNLASNNSNDVESQQWLLRNAKTCRCGAYVEKQGGCFHMTCSSCGFEFCWECMADWTLIRAHGMEGYNRLAHAPGCWFRRPNATSPNQLHGDTLEDALQRFRS</sequence>
<keyword evidence="7" id="KW-0833">Ubl conjugation pathway</keyword>
<evidence type="ECO:0000256" key="4">
    <source>
        <dbReference type="ARBA" id="ARBA00022723"/>
    </source>
</evidence>
<dbReference type="CDD" id="cd20335">
    <property type="entry name" value="BRcat_RBR"/>
    <property type="match status" value="1"/>
</dbReference>
<dbReference type="InterPro" id="IPR044066">
    <property type="entry name" value="TRIAD_supradom"/>
</dbReference>
<dbReference type="GO" id="GO:0016567">
    <property type="term" value="P:protein ubiquitination"/>
    <property type="evidence" value="ECO:0007669"/>
    <property type="project" value="InterPro"/>
</dbReference>
<name>A0AAN6YP90_9PEZI</name>
<accession>A0AAN6YP90</accession>
<dbReference type="Gene3D" id="3.30.40.10">
    <property type="entry name" value="Zinc/RING finger domain, C3HC4 (zinc finger)"/>
    <property type="match status" value="1"/>
</dbReference>
<evidence type="ECO:0000256" key="5">
    <source>
        <dbReference type="ARBA" id="ARBA00022737"/>
    </source>
</evidence>
<gene>
    <name evidence="12" type="ORF">QBC37DRAFT_73067</name>
</gene>
<dbReference type="GO" id="GO:0008270">
    <property type="term" value="F:zinc ion binding"/>
    <property type="evidence" value="ECO:0007669"/>
    <property type="project" value="UniProtKB-KW"/>
</dbReference>
<feature type="coiled-coil region" evidence="9">
    <location>
        <begin position="191"/>
        <end position="218"/>
    </location>
</feature>
<feature type="region of interest" description="Disordered" evidence="10">
    <location>
        <begin position="1"/>
        <end position="61"/>
    </location>
</feature>
<keyword evidence="4" id="KW-0479">Metal-binding</keyword>
<proteinExistence type="predicted"/>
<feature type="region of interest" description="Disordered" evidence="10">
    <location>
        <begin position="96"/>
        <end position="139"/>
    </location>
</feature>
<evidence type="ECO:0000256" key="1">
    <source>
        <dbReference type="ARBA" id="ARBA00001798"/>
    </source>
</evidence>
<dbReference type="Gene3D" id="1.20.120.1750">
    <property type="match status" value="1"/>
</dbReference>
<evidence type="ECO:0000256" key="10">
    <source>
        <dbReference type="SAM" id="MobiDB-lite"/>
    </source>
</evidence>
<keyword evidence="8" id="KW-0862">Zinc</keyword>
<dbReference type="PANTHER" id="PTHR11685">
    <property type="entry name" value="RBR FAMILY RING FINGER AND IBR DOMAIN-CONTAINING"/>
    <property type="match status" value="1"/>
</dbReference>
<reference evidence="12" key="2">
    <citation type="submission" date="2023-05" db="EMBL/GenBank/DDBJ databases">
        <authorList>
            <consortium name="Lawrence Berkeley National Laboratory"/>
            <person name="Steindorff A."/>
            <person name="Hensen N."/>
            <person name="Bonometti L."/>
            <person name="Westerberg I."/>
            <person name="Brannstrom I.O."/>
            <person name="Guillou S."/>
            <person name="Cros-Aarteil S."/>
            <person name="Calhoun S."/>
            <person name="Haridas S."/>
            <person name="Kuo A."/>
            <person name="Mondo S."/>
            <person name="Pangilinan J."/>
            <person name="Riley R."/>
            <person name="Labutti K."/>
            <person name="Andreopoulos B."/>
            <person name="Lipzen A."/>
            <person name="Chen C."/>
            <person name="Yanf M."/>
            <person name="Daum C."/>
            <person name="Ng V."/>
            <person name="Clum A."/>
            <person name="Ohm R."/>
            <person name="Martin F."/>
            <person name="Silar P."/>
            <person name="Natvig D."/>
            <person name="Lalanne C."/>
            <person name="Gautier V."/>
            <person name="Ament-Velasquez S.L."/>
            <person name="Kruys A."/>
            <person name="Hutchinson M.I."/>
            <person name="Powell A.J."/>
            <person name="Barry K."/>
            <person name="Miller A.N."/>
            <person name="Grigoriev I.V."/>
            <person name="Debuchy R."/>
            <person name="Gladieux P."/>
            <person name="Thoren M.H."/>
            <person name="Johannesson H."/>
        </authorList>
    </citation>
    <scope>NUCLEOTIDE SEQUENCE</scope>
    <source>
        <strain evidence="12">PSN293</strain>
    </source>
</reference>
<evidence type="ECO:0000256" key="7">
    <source>
        <dbReference type="ARBA" id="ARBA00022786"/>
    </source>
</evidence>
<feature type="compositionally biased region" description="Polar residues" evidence="10">
    <location>
        <begin position="18"/>
        <end position="45"/>
    </location>
</feature>
<evidence type="ECO:0000313" key="13">
    <source>
        <dbReference type="Proteomes" id="UP001301769"/>
    </source>
</evidence>
<dbReference type="GO" id="GO:0061630">
    <property type="term" value="F:ubiquitin protein ligase activity"/>
    <property type="evidence" value="ECO:0007669"/>
    <property type="project" value="UniProtKB-EC"/>
</dbReference>
<evidence type="ECO:0000313" key="12">
    <source>
        <dbReference type="EMBL" id="KAK4219882.1"/>
    </source>
</evidence>
<keyword evidence="13" id="KW-1185">Reference proteome</keyword>
<evidence type="ECO:0000259" key="11">
    <source>
        <dbReference type="PROSITE" id="PS51873"/>
    </source>
</evidence>
<dbReference type="InterPro" id="IPR013083">
    <property type="entry name" value="Znf_RING/FYVE/PHD"/>
</dbReference>
<protein>
    <recommendedName>
        <fullName evidence="2">RBR-type E3 ubiquitin transferase</fullName>
        <ecNumber evidence="2">2.3.2.31</ecNumber>
    </recommendedName>
</protein>
<dbReference type="InterPro" id="IPR031127">
    <property type="entry name" value="E3_UB_ligase_RBR"/>
</dbReference>
<evidence type="ECO:0000256" key="8">
    <source>
        <dbReference type="ARBA" id="ARBA00022833"/>
    </source>
</evidence>
<organism evidence="12 13">
    <name type="scientific">Rhypophila decipiens</name>
    <dbReference type="NCBI Taxonomy" id="261697"/>
    <lineage>
        <taxon>Eukaryota</taxon>
        <taxon>Fungi</taxon>
        <taxon>Dikarya</taxon>
        <taxon>Ascomycota</taxon>
        <taxon>Pezizomycotina</taxon>
        <taxon>Sordariomycetes</taxon>
        <taxon>Sordariomycetidae</taxon>
        <taxon>Sordariales</taxon>
        <taxon>Naviculisporaceae</taxon>
        <taxon>Rhypophila</taxon>
    </lineage>
</organism>
<dbReference type="Pfam" id="PF22191">
    <property type="entry name" value="IBR_1"/>
    <property type="match status" value="1"/>
</dbReference>
<dbReference type="AlphaFoldDB" id="A0AAN6YP90"/>
<feature type="domain" description="RING-type" evidence="11">
    <location>
        <begin position="545"/>
        <end position="782"/>
    </location>
</feature>
<dbReference type="SMART" id="SM00647">
    <property type="entry name" value="IBR"/>
    <property type="match status" value="2"/>
</dbReference>
<dbReference type="PROSITE" id="PS51873">
    <property type="entry name" value="TRIAD"/>
    <property type="match status" value="1"/>
</dbReference>
<dbReference type="InterPro" id="IPR002867">
    <property type="entry name" value="IBR_dom"/>
</dbReference>
<keyword evidence="9" id="KW-0175">Coiled coil</keyword>
<evidence type="ECO:0000256" key="6">
    <source>
        <dbReference type="ARBA" id="ARBA00022771"/>
    </source>
</evidence>
<evidence type="ECO:0000256" key="2">
    <source>
        <dbReference type="ARBA" id="ARBA00012251"/>
    </source>
</evidence>
<dbReference type="Pfam" id="PF01485">
    <property type="entry name" value="IBR"/>
    <property type="match status" value="1"/>
</dbReference>
<keyword evidence="6" id="KW-0863">Zinc-finger</keyword>
<feature type="compositionally biased region" description="Polar residues" evidence="10">
    <location>
        <begin position="115"/>
        <end position="129"/>
    </location>
</feature>
<dbReference type="EC" id="2.3.2.31" evidence="2"/>